<protein>
    <submittedName>
        <fullName evidence="1">Uncharacterized protein</fullName>
    </submittedName>
</protein>
<dbReference type="AlphaFoldDB" id="A0A3L6EH04"/>
<gene>
    <name evidence="1" type="ORF">Zm00014a_030600</name>
</gene>
<proteinExistence type="predicted"/>
<reference evidence="1" key="1">
    <citation type="journal article" date="2018" name="Nat. Genet.">
        <title>Extensive intraspecific gene order and gene structural variations between Mo17 and other maize genomes.</title>
        <authorList>
            <person name="Sun S."/>
            <person name="Zhou Y."/>
            <person name="Chen J."/>
            <person name="Shi J."/>
            <person name="Zhao H."/>
            <person name="Zhao H."/>
            <person name="Song W."/>
            <person name="Zhang M."/>
            <person name="Cui Y."/>
            <person name="Dong X."/>
            <person name="Liu H."/>
            <person name="Ma X."/>
            <person name="Jiao Y."/>
            <person name="Wang B."/>
            <person name="Wei X."/>
            <person name="Stein J.C."/>
            <person name="Glaubitz J.C."/>
            <person name="Lu F."/>
            <person name="Yu G."/>
            <person name="Liang C."/>
            <person name="Fengler K."/>
            <person name="Li B."/>
            <person name="Rafalski A."/>
            <person name="Schnable P.S."/>
            <person name="Ware D.H."/>
            <person name="Buckler E.S."/>
            <person name="Lai J."/>
        </authorList>
    </citation>
    <scope>NUCLEOTIDE SEQUENCE [LARGE SCALE GENOMIC DNA]</scope>
    <source>
        <tissue evidence="1">Seedling</tissue>
    </source>
</reference>
<dbReference type="Proteomes" id="UP000251960">
    <property type="component" value="Chromosome 5"/>
</dbReference>
<accession>A0A3L6EH04</accession>
<comment type="caution">
    <text evidence="1">The sequence shown here is derived from an EMBL/GenBank/DDBJ whole genome shotgun (WGS) entry which is preliminary data.</text>
</comment>
<evidence type="ECO:0000313" key="1">
    <source>
        <dbReference type="EMBL" id="PWZ20095.1"/>
    </source>
</evidence>
<name>A0A3L6EH04_MAIZE</name>
<dbReference type="EMBL" id="NCVQ01000006">
    <property type="protein sequence ID" value="PWZ20095.1"/>
    <property type="molecule type" value="Genomic_DNA"/>
</dbReference>
<organism evidence="1">
    <name type="scientific">Zea mays</name>
    <name type="common">Maize</name>
    <dbReference type="NCBI Taxonomy" id="4577"/>
    <lineage>
        <taxon>Eukaryota</taxon>
        <taxon>Viridiplantae</taxon>
        <taxon>Streptophyta</taxon>
        <taxon>Embryophyta</taxon>
        <taxon>Tracheophyta</taxon>
        <taxon>Spermatophyta</taxon>
        <taxon>Magnoliopsida</taxon>
        <taxon>Liliopsida</taxon>
        <taxon>Poales</taxon>
        <taxon>Poaceae</taxon>
        <taxon>PACMAD clade</taxon>
        <taxon>Panicoideae</taxon>
        <taxon>Andropogonodae</taxon>
        <taxon>Andropogoneae</taxon>
        <taxon>Tripsacinae</taxon>
        <taxon>Zea</taxon>
    </lineage>
</organism>
<sequence length="118" mass="13489">MFQIKANYWLWVDQIHQGHRTNWPSGSGSISFQYSTEEDNHHTSVRLGTLALYFLCYLIKEAAAQEAKSKLTTGRAASSCLDGPQQLTHPIPYLIPYFKLHSHCKAVFYATIYTRQPP</sequence>